<dbReference type="Gene3D" id="3.30.710.10">
    <property type="entry name" value="Potassium Channel Kv1.1, Chain A"/>
    <property type="match status" value="1"/>
</dbReference>
<dbReference type="VEuPathDB" id="CryptoDB:Cvel_11960"/>
<feature type="region of interest" description="Disordered" evidence="1">
    <location>
        <begin position="552"/>
        <end position="580"/>
    </location>
</feature>
<gene>
    <name evidence="2" type="ORF">Cvel_11960</name>
</gene>
<feature type="region of interest" description="Disordered" evidence="1">
    <location>
        <begin position="1"/>
        <end position="21"/>
    </location>
</feature>
<reference evidence="2" key="1">
    <citation type="submission" date="2014-11" db="EMBL/GenBank/DDBJ databases">
        <authorList>
            <person name="Otto D Thomas"/>
            <person name="Naeem Raeece"/>
        </authorList>
    </citation>
    <scope>NUCLEOTIDE SEQUENCE</scope>
</reference>
<protein>
    <submittedName>
        <fullName evidence="2">Uncharacterized protein</fullName>
    </submittedName>
</protein>
<dbReference type="InterPro" id="IPR011333">
    <property type="entry name" value="SKP1/BTB/POZ_sf"/>
</dbReference>
<dbReference type="EMBL" id="CDMZ01005686">
    <property type="protein sequence ID" value="CEM53435.1"/>
    <property type="molecule type" value="Genomic_DNA"/>
</dbReference>
<feature type="compositionally biased region" description="Basic and acidic residues" evidence="1">
    <location>
        <begin position="287"/>
        <end position="326"/>
    </location>
</feature>
<accession>A0A0G4I8J8</accession>
<organism evidence="2">
    <name type="scientific">Chromera velia CCMP2878</name>
    <dbReference type="NCBI Taxonomy" id="1169474"/>
    <lineage>
        <taxon>Eukaryota</taxon>
        <taxon>Sar</taxon>
        <taxon>Alveolata</taxon>
        <taxon>Colpodellida</taxon>
        <taxon>Chromeraceae</taxon>
        <taxon>Chromera</taxon>
    </lineage>
</organism>
<feature type="compositionally biased region" description="Basic and acidic residues" evidence="1">
    <location>
        <begin position="1"/>
        <end position="10"/>
    </location>
</feature>
<proteinExistence type="predicted"/>
<evidence type="ECO:0000256" key="1">
    <source>
        <dbReference type="SAM" id="MobiDB-lite"/>
    </source>
</evidence>
<dbReference type="SUPFAM" id="SSF54695">
    <property type="entry name" value="POZ domain"/>
    <property type="match status" value="1"/>
</dbReference>
<sequence>MHIYMERETSESCPTTTSSGKSVYLHRHRGFHLLGVVLCEKILDRARAMTSPQDSGSPDDLVRFSCLGRVFEAPRHVLTLLPDTKLEAIFSGRWPQVTKNADGLIFLPYPSSVFEALLDWLVTSASEECSVDDPNLSLCSPLLTLPYGKRTPFLVMCKELSIDPLVFVGALRVPTCFQYGKSAVSEFSAGPECTKAMFGGGEGLFEWAAAGGPLGRGDAFRGQVAVRLGGSGVIDFMIGVFSVGMGGIGMKEGRPVLNIFRLLAGWIYAIDEHDDSSGSSSSSSESDSDKENAKKEVTAKEEKSTAEENEKENAKKAEEEAKEEKKKTKRRSTDTVSVTSSENLDDDTPSQSEIDTPPSKRKGNKEKKNKNKKKKGKRALLIPKKPSHSYSKMPQSIYSSDSSLLSMDAVEESKAQKLHGSSKFQTGDALVLTCVMLETGVRVLVLVHKRPCKKGGEKRLNVWTREDMPLIPPEGSRSRAQIPGADHLREAAKDQGGETLFLITGTGTGEKSGSKSCTFTLETPSDDDWTHALSHVRDAASKFSTQGVLESGLTSMMKREKHRRSSSSSISLPSIDSSDY</sequence>
<feature type="region of interest" description="Disordered" evidence="1">
    <location>
        <begin position="274"/>
        <end position="381"/>
    </location>
</feature>
<feature type="compositionally biased region" description="Basic residues" evidence="1">
    <location>
        <begin position="359"/>
        <end position="378"/>
    </location>
</feature>
<feature type="compositionally biased region" description="Low complexity" evidence="1">
    <location>
        <begin position="566"/>
        <end position="580"/>
    </location>
</feature>
<name>A0A0G4I8J8_9ALVE</name>
<evidence type="ECO:0000313" key="2">
    <source>
        <dbReference type="EMBL" id="CEM53435.1"/>
    </source>
</evidence>
<dbReference type="AlphaFoldDB" id="A0A0G4I8J8"/>